<keyword evidence="2" id="KW-0732">Signal</keyword>
<feature type="signal peptide" evidence="2">
    <location>
        <begin position="1"/>
        <end position="20"/>
    </location>
</feature>
<reference evidence="3" key="2">
    <citation type="submission" date="2020-05" db="UniProtKB">
        <authorList>
            <consortium name="EnsemblMetazoa"/>
        </authorList>
    </citation>
    <scope>IDENTIFICATION</scope>
    <source>
        <strain evidence="3">MINIMUS1</strain>
    </source>
</reference>
<evidence type="ECO:0000313" key="4">
    <source>
        <dbReference type="Proteomes" id="UP000075920"/>
    </source>
</evidence>
<accession>A0A182W7L0</accession>
<organism evidence="3 4">
    <name type="scientific">Anopheles minimus</name>
    <dbReference type="NCBI Taxonomy" id="112268"/>
    <lineage>
        <taxon>Eukaryota</taxon>
        <taxon>Metazoa</taxon>
        <taxon>Ecdysozoa</taxon>
        <taxon>Arthropoda</taxon>
        <taxon>Hexapoda</taxon>
        <taxon>Insecta</taxon>
        <taxon>Pterygota</taxon>
        <taxon>Neoptera</taxon>
        <taxon>Endopterygota</taxon>
        <taxon>Diptera</taxon>
        <taxon>Nematocera</taxon>
        <taxon>Culicoidea</taxon>
        <taxon>Culicidae</taxon>
        <taxon>Anophelinae</taxon>
        <taxon>Anopheles</taxon>
    </lineage>
</organism>
<evidence type="ECO:0000256" key="1">
    <source>
        <dbReference type="SAM" id="MobiDB-lite"/>
    </source>
</evidence>
<dbReference type="EnsemblMetazoa" id="AMIN006332-RA">
    <property type="protein sequence ID" value="AMIN006332-PA"/>
    <property type="gene ID" value="AMIN006332"/>
</dbReference>
<evidence type="ECO:0000313" key="3">
    <source>
        <dbReference type="EnsemblMetazoa" id="AMIN006332-PA"/>
    </source>
</evidence>
<reference evidence="4" key="1">
    <citation type="submission" date="2013-03" db="EMBL/GenBank/DDBJ databases">
        <title>The Genome Sequence of Anopheles minimus MINIMUS1.</title>
        <authorList>
            <consortium name="The Broad Institute Genomics Platform"/>
            <person name="Neafsey D.E."/>
            <person name="Walton C."/>
            <person name="Walker B."/>
            <person name="Young S.K."/>
            <person name="Zeng Q."/>
            <person name="Gargeya S."/>
            <person name="Fitzgerald M."/>
            <person name="Haas B."/>
            <person name="Abouelleil A."/>
            <person name="Allen A.W."/>
            <person name="Alvarado L."/>
            <person name="Arachchi H.M."/>
            <person name="Berlin A.M."/>
            <person name="Chapman S.B."/>
            <person name="Gainer-Dewar J."/>
            <person name="Goldberg J."/>
            <person name="Griggs A."/>
            <person name="Gujja S."/>
            <person name="Hansen M."/>
            <person name="Howarth C."/>
            <person name="Imamovic A."/>
            <person name="Ireland A."/>
            <person name="Larimer J."/>
            <person name="McCowan C."/>
            <person name="Murphy C."/>
            <person name="Pearson M."/>
            <person name="Poon T.W."/>
            <person name="Priest M."/>
            <person name="Roberts A."/>
            <person name="Saif S."/>
            <person name="Shea T."/>
            <person name="Sisk P."/>
            <person name="Sykes S."/>
            <person name="Wortman J."/>
            <person name="Nusbaum C."/>
            <person name="Birren B."/>
        </authorList>
    </citation>
    <scope>NUCLEOTIDE SEQUENCE [LARGE SCALE GENOMIC DNA]</scope>
    <source>
        <strain evidence="4">MINIMUS1</strain>
    </source>
</reference>
<feature type="region of interest" description="Disordered" evidence="1">
    <location>
        <begin position="247"/>
        <end position="273"/>
    </location>
</feature>
<sequence>MKAFPLVVALFLGVLSVTLAQRETSLRVIDALRELHPAYKELRDVVVNAVAGAKLNSSEVVFKFNVDIASRKESFMQTAIKAEANVLRQVNGQSISVDTSCLGFLRQSVDVNMNLAGVSFTNCLNNVDASLSTEITRVYSELQVNETSFVNLSVYDVFRGQNVFVNPQAIVDRLVEKLSSMQQAPAELTEELSLLVDAFEARLGDVRAAYTSCLTMNDQLLQNTLNTVLQQLQQICLGALLPAASTSEPTEATEAPAPTESVTEPAVPTESEAAATEVEQTELRREWMTIGNNIKRLDVVGSRFIHLLHLGEGRRHRSGTVYYYQLQNKMKALLLLALLSVAISAIVADRDESLRVFTELKRVKKGRSFGAGDDFVSDVQSDLLLAEEEYVRSSIDGEASLLQELATAEAQASGPHCVDFIRQKTGLMLNLAGVSYTSCLHRVDDALYEKLSKATDGAVTRTQYDQANMLNAFRGENIFVDPARIRSKLQQRMRATLRLPTLSAPSLMEMRGELDEVKEQFVECMKEARAGLDTSLEGTTKQYQIVCAKKEHLLILVETMKNFIVLLALIGTVVADRPETVNVITTFKQILPLYNSSTSEKLLEIATIKSNLTNQLVDIHLTIIARKEQQVQNVIQSEDVIHHMISAQTEADTVCLSFVNASSDMNVNLAGVSFTNCINTADEAIQTNVGRYYTYMNDLEQQISWIRLLDVFRGHNVFHSPQPIVDKLNAKIELLRGNNVTETVLKNLPNQAYYELRGIQERYDACMREAFVMFEQGVTMCQMQMRMICGAELKCQCSFDRNIFKCSDTINIRKAVEMKLFVLVIVLAVIAGSSADRPDALEVIETFKQIVPQYRETIGEDQQQIFMLKYEGTEALMQFHSDLVLAKETFIKSVTLQEDRLIGLMKAQNTSVTDGQCMQFIANATNEAVNIIGVAYTTCINAADESIGNSVLSYHGTIGALEQSSSNVRLLDVFRGDNVFYTPDNIVAKLRQKETDLMENRAPLITNLEVKKTEFEADLVTIRTSYIECMTTAEISFRSYIELARQQLSYICGGDLTVTNGENVYQFV</sequence>
<keyword evidence="4" id="KW-1185">Reference proteome</keyword>
<dbReference type="AlphaFoldDB" id="A0A182W7L0"/>
<dbReference type="VEuPathDB" id="VectorBase:AMIN006332"/>
<feature type="compositionally biased region" description="Low complexity" evidence="1">
    <location>
        <begin position="247"/>
        <end position="266"/>
    </location>
</feature>
<protein>
    <recommendedName>
        <fullName evidence="5">Protein TsetseEP domain-containing protein</fullName>
    </recommendedName>
</protein>
<evidence type="ECO:0008006" key="5">
    <source>
        <dbReference type="Google" id="ProtNLM"/>
    </source>
</evidence>
<evidence type="ECO:0000256" key="2">
    <source>
        <dbReference type="SAM" id="SignalP"/>
    </source>
</evidence>
<dbReference type="Proteomes" id="UP000075920">
    <property type="component" value="Unassembled WGS sequence"/>
</dbReference>
<name>A0A182W7L0_9DIPT</name>
<feature type="chain" id="PRO_5008140997" description="Protein TsetseEP domain-containing protein" evidence="2">
    <location>
        <begin position="21"/>
        <end position="1068"/>
    </location>
</feature>
<proteinExistence type="predicted"/>